<sequence>MFDKKEYNKKYYQNNKEKIKKCNKEYQQRNKDKCVNYIKKYYQKNKKLLLFCFRFQIVHMCKSIGLRLQLLL</sequence>
<name>X1CK93_9ZZZZ</name>
<evidence type="ECO:0000313" key="1">
    <source>
        <dbReference type="EMBL" id="GAH08137.1"/>
    </source>
</evidence>
<gene>
    <name evidence="1" type="ORF">S01H4_51821</name>
</gene>
<protein>
    <submittedName>
        <fullName evidence="1">Uncharacterized protein</fullName>
    </submittedName>
</protein>
<reference evidence="1" key="1">
    <citation type="journal article" date="2014" name="Front. Microbiol.">
        <title>High frequency of phylogenetically diverse reductive dehalogenase-homologous genes in deep subseafloor sedimentary metagenomes.</title>
        <authorList>
            <person name="Kawai M."/>
            <person name="Futagami T."/>
            <person name="Toyoda A."/>
            <person name="Takaki Y."/>
            <person name="Nishi S."/>
            <person name="Hori S."/>
            <person name="Arai W."/>
            <person name="Tsubouchi T."/>
            <person name="Morono Y."/>
            <person name="Uchiyama I."/>
            <person name="Ito T."/>
            <person name="Fujiyama A."/>
            <person name="Inagaki F."/>
            <person name="Takami H."/>
        </authorList>
    </citation>
    <scope>NUCLEOTIDE SEQUENCE</scope>
    <source>
        <strain evidence="1">Expedition CK06-06</strain>
    </source>
</reference>
<dbReference type="EMBL" id="BART01029553">
    <property type="protein sequence ID" value="GAH08137.1"/>
    <property type="molecule type" value="Genomic_DNA"/>
</dbReference>
<comment type="caution">
    <text evidence="1">The sequence shown here is derived from an EMBL/GenBank/DDBJ whole genome shotgun (WGS) entry which is preliminary data.</text>
</comment>
<accession>X1CK93</accession>
<dbReference type="AlphaFoldDB" id="X1CK93"/>
<organism evidence="1">
    <name type="scientific">marine sediment metagenome</name>
    <dbReference type="NCBI Taxonomy" id="412755"/>
    <lineage>
        <taxon>unclassified sequences</taxon>
        <taxon>metagenomes</taxon>
        <taxon>ecological metagenomes</taxon>
    </lineage>
</organism>
<proteinExistence type="predicted"/>